<dbReference type="Gene3D" id="2.60.200.20">
    <property type="match status" value="1"/>
</dbReference>
<evidence type="ECO:0000313" key="8">
    <source>
        <dbReference type="Proteomes" id="UP000245119"/>
    </source>
</evidence>
<dbReference type="PROSITE" id="PS00108">
    <property type="entry name" value="PROTEIN_KINASE_ST"/>
    <property type="match status" value="1"/>
</dbReference>
<dbReference type="PROSITE" id="PS50011">
    <property type="entry name" value="PROTEIN_KINASE_DOM"/>
    <property type="match status" value="1"/>
</dbReference>
<protein>
    <recommendedName>
        <fullName evidence="9">Serine/threonine-protein kinase Chk2</fullName>
    </recommendedName>
</protein>
<organism evidence="7 8">
    <name type="scientific">Pomacea canaliculata</name>
    <name type="common">Golden apple snail</name>
    <dbReference type="NCBI Taxonomy" id="400727"/>
    <lineage>
        <taxon>Eukaryota</taxon>
        <taxon>Metazoa</taxon>
        <taxon>Spiralia</taxon>
        <taxon>Lophotrochozoa</taxon>
        <taxon>Mollusca</taxon>
        <taxon>Gastropoda</taxon>
        <taxon>Caenogastropoda</taxon>
        <taxon>Architaenioglossa</taxon>
        <taxon>Ampullarioidea</taxon>
        <taxon>Ampullariidae</taxon>
        <taxon>Pomacea</taxon>
    </lineage>
</organism>
<dbReference type="Pfam" id="PF00498">
    <property type="entry name" value="FHA"/>
    <property type="match status" value="1"/>
</dbReference>
<dbReference type="EMBL" id="PZQS01000004">
    <property type="protein sequence ID" value="PVD31511.1"/>
    <property type="molecule type" value="Genomic_DNA"/>
</dbReference>
<dbReference type="GO" id="GO:0004672">
    <property type="term" value="F:protein kinase activity"/>
    <property type="evidence" value="ECO:0007669"/>
    <property type="project" value="InterPro"/>
</dbReference>
<feature type="region of interest" description="Disordered" evidence="4">
    <location>
        <begin position="1"/>
        <end position="21"/>
    </location>
</feature>
<dbReference type="GO" id="GO:0003723">
    <property type="term" value="F:RNA binding"/>
    <property type="evidence" value="ECO:0007669"/>
    <property type="project" value="UniProtKB-KW"/>
</dbReference>
<dbReference type="InterPro" id="IPR008984">
    <property type="entry name" value="SMAD_FHA_dom_sf"/>
</dbReference>
<evidence type="ECO:0008006" key="9">
    <source>
        <dbReference type="Google" id="ProtNLM"/>
    </source>
</evidence>
<evidence type="ECO:0000259" key="5">
    <source>
        <dbReference type="PROSITE" id="PS50006"/>
    </source>
</evidence>
<dbReference type="CDD" id="cd22666">
    <property type="entry name" value="FHA_CHK2"/>
    <property type="match status" value="1"/>
</dbReference>
<keyword evidence="8" id="KW-1185">Reference proteome</keyword>
<dbReference type="Proteomes" id="UP000245119">
    <property type="component" value="Linkage Group LG4"/>
</dbReference>
<dbReference type="SUPFAM" id="SSF49879">
    <property type="entry name" value="SMAD/FHA domain"/>
    <property type="match status" value="1"/>
</dbReference>
<dbReference type="InterPro" id="IPR000253">
    <property type="entry name" value="FHA_dom"/>
</dbReference>
<dbReference type="STRING" id="400727.A0A2T7PDM7"/>
<keyword evidence="1" id="KW-0547">Nucleotide-binding</keyword>
<dbReference type="FunFam" id="2.60.200.20:FF:000079">
    <property type="entry name" value="Checkpoint kinase 2"/>
    <property type="match status" value="1"/>
</dbReference>
<dbReference type="SMART" id="SM00220">
    <property type="entry name" value="S_TKc"/>
    <property type="match status" value="1"/>
</dbReference>
<keyword evidence="2" id="KW-0067">ATP-binding</keyword>
<dbReference type="Gene3D" id="1.10.510.10">
    <property type="entry name" value="Transferase(Phosphotransferase) domain 1"/>
    <property type="match status" value="1"/>
</dbReference>
<dbReference type="PANTHER" id="PTHR24347">
    <property type="entry name" value="SERINE/THREONINE-PROTEIN KINASE"/>
    <property type="match status" value="1"/>
</dbReference>
<comment type="caution">
    <text evidence="7">The sequence shown here is derived from an EMBL/GenBank/DDBJ whole genome shotgun (WGS) entry which is preliminary data.</text>
</comment>
<dbReference type="PROSITE" id="PS50889">
    <property type="entry name" value="S4"/>
    <property type="match status" value="1"/>
</dbReference>
<dbReference type="FunFam" id="1.10.510.10:FF:000571">
    <property type="entry name" value="Maternal embryonic leucine zipper kinase"/>
    <property type="match status" value="1"/>
</dbReference>
<evidence type="ECO:0000256" key="3">
    <source>
        <dbReference type="PROSITE-ProRule" id="PRU00182"/>
    </source>
</evidence>
<dbReference type="FunFam" id="3.30.200.20:FF:000255">
    <property type="entry name" value="serine/threonine-protein kinase Chk2 isoform X1"/>
    <property type="match status" value="1"/>
</dbReference>
<feature type="domain" description="FHA" evidence="5">
    <location>
        <begin position="47"/>
        <end position="107"/>
    </location>
</feature>
<evidence type="ECO:0000259" key="6">
    <source>
        <dbReference type="PROSITE" id="PS50011"/>
    </source>
</evidence>
<feature type="region of interest" description="Disordered" evidence="4">
    <location>
        <begin position="442"/>
        <end position="478"/>
    </location>
</feature>
<dbReference type="SMART" id="SM00240">
    <property type="entry name" value="FHA"/>
    <property type="match status" value="1"/>
</dbReference>
<feature type="domain" description="Protein kinase" evidence="6">
    <location>
        <begin position="152"/>
        <end position="419"/>
    </location>
</feature>
<dbReference type="InterPro" id="IPR011009">
    <property type="entry name" value="Kinase-like_dom_sf"/>
</dbReference>
<accession>A0A2T7PDM7</accession>
<evidence type="ECO:0000256" key="2">
    <source>
        <dbReference type="ARBA" id="ARBA00022840"/>
    </source>
</evidence>
<dbReference type="Gene3D" id="3.30.200.20">
    <property type="entry name" value="Phosphorylase Kinase, domain 1"/>
    <property type="match status" value="1"/>
</dbReference>
<dbReference type="InterPro" id="IPR000719">
    <property type="entry name" value="Prot_kinase_dom"/>
</dbReference>
<dbReference type="OMA" id="MLCAVQY"/>
<reference evidence="7 8" key="1">
    <citation type="submission" date="2018-04" db="EMBL/GenBank/DDBJ databases">
        <title>The genome of golden apple snail Pomacea canaliculata provides insight into stress tolerance and invasive adaptation.</title>
        <authorList>
            <person name="Liu C."/>
            <person name="Liu B."/>
            <person name="Ren Y."/>
            <person name="Zhang Y."/>
            <person name="Wang H."/>
            <person name="Li S."/>
            <person name="Jiang F."/>
            <person name="Yin L."/>
            <person name="Zhang G."/>
            <person name="Qian W."/>
            <person name="Fan W."/>
        </authorList>
    </citation>
    <scope>NUCLEOTIDE SEQUENCE [LARGE SCALE GENOMIC DNA]</scope>
    <source>
        <strain evidence="7">SZHN2017</strain>
        <tissue evidence="7">Muscle</tissue>
    </source>
</reference>
<proteinExistence type="predicted"/>
<dbReference type="AlphaFoldDB" id="A0A2T7PDM7"/>
<feature type="compositionally biased region" description="Polar residues" evidence="4">
    <location>
        <begin position="469"/>
        <end position="478"/>
    </location>
</feature>
<dbReference type="GO" id="GO:0005524">
    <property type="term" value="F:ATP binding"/>
    <property type="evidence" value="ECO:0007669"/>
    <property type="project" value="UniProtKB-KW"/>
</dbReference>
<dbReference type="OrthoDB" id="40902at2759"/>
<gene>
    <name evidence="7" type="ORF">C0Q70_06924</name>
</gene>
<sequence length="478" mass="53235">METLQTQDVNDDYSFSDDENHPQDEAWGRLFPLGESFIAVDLVKDDYTFGRGDDCDISFSSTGKRLQFFQACSKIHFKLIRKNTSTGMHVFLEDTSSNGTFVNGEKVGKGNRQVLGNNDEIALAMKKNKAYVFMDLTSGEDVDLPKELKEKYTLTKVLGRGACGEVRLAFVKGTCDKLACKIISKKKFSIGGNSQINMTSKVMEEVKILKSLKHPCIISIEDVIDTPDILYILLELVEGGELFDKVISIEKYPEPTAKLLFYQMACACKYLHDQGITHRDLKPENILLATDSEETLIKVTDFGLSKFVDAGSMMKTFCGTPTYLAPEILVTAGSGAYTKAIDCWSLGVVLFILLSGYPPFSDERKDMDLPKQIMGGHYTFPAQYWKDISEDAIDLIKKLLTVDPKKRITLTDALGHPWLKDEEMKNRANKLMFPASDGMAPPNIVPCGKKRTLDSVEDTSPEAKRKVSSDTSSPPETP</sequence>
<evidence type="ECO:0000313" key="7">
    <source>
        <dbReference type="EMBL" id="PVD31511.1"/>
    </source>
</evidence>
<dbReference type="PROSITE" id="PS50006">
    <property type="entry name" value="FHA_DOMAIN"/>
    <property type="match status" value="1"/>
</dbReference>
<evidence type="ECO:0000256" key="4">
    <source>
        <dbReference type="SAM" id="MobiDB-lite"/>
    </source>
</evidence>
<dbReference type="Pfam" id="PF00069">
    <property type="entry name" value="Pkinase"/>
    <property type="match status" value="1"/>
</dbReference>
<dbReference type="InterPro" id="IPR008271">
    <property type="entry name" value="Ser/Thr_kinase_AS"/>
</dbReference>
<name>A0A2T7PDM7_POMCA</name>
<evidence type="ECO:0000256" key="1">
    <source>
        <dbReference type="ARBA" id="ARBA00022741"/>
    </source>
</evidence>
<keyword evidence="3" id="KW-0694">RNA-binding</keyword>
<dbReference type="SUPFAM" id="SSF56112">
    <property type="entry name" value="Protein kinase-like (PK-like)"/>
    <property type="match status" value="1"/>
</dbReference>